<keyword evidence="2" id="KW-1185">Reference proteome</keyword>
<comment type="caution">
    <text evidence="1">The sequence shown here is derived from an EMBL/GenBank/DDBJ whole genome shotgun (WGS) entry which is preliminary data.</text>
</comment>
<proteinExistence type="predicted"/>
<gene>
    <name evidence="1" type="ORF">CYCCA115_LOCUS11986</name>
</gene>
<protein>
    <submittedName>
        <fullName evidence="1">Uncharacterized protein</fullName>
    </submittedName>
</protein>
<evidence type="ECO:0000313" key="1">
    <source>
        <dbReference type="EMBL" id="CAJ1949221.1"/>
    </source>
</evidence>
<dbReference type="Proteomes" id="UP001295423">
    <property type="component" value="Unassembled WGS sequence"/>
</dbReference>
<reference evidence="1" key="1">
    <citation type="submission" date="2023-08" db="EMBL/GenBank/DDBJ databases">
        <authorList>
            <person name="Audoor S."/>
            <person name="Bilcke G."/>
        </authorList>
    </citation>
    <scope>NUCLEOTIDE SEQUENCE</scope>
</reference>
<dbReference type="EMBL" id="CAKOGP040001758">
    <property type="protein sequence ID" value="CAJ1949221.1"/>
    <property type="molecule type" value="Genomic_DNA"/>
</dbReference>
<sequence>MWQQDLQWFVSLEQHSGPRWRQKECYRQGAIVEEELGKHVAFGARVTADVVGDAKNVVLEPPAWLGPATSAALATSLEAALAPANDQLDNIESRLGNIEARQNNAVANEYADTLKPLLNADGGIYSIFDSIPSYFPITSRCGNLLKSRHMLPLQNSVD</sequence>
<name>A0AAD2JGT6_9STRA</name>
<evidence type="ECO:0000313" key="2">
    <source>
        <dbReference type="Proteomes" id="UP001295423"/>
    </source>
</evidence>
<dbReference type="AlphaFoldDB" id="A0AAD2JGT6"/>
<organism evidence="1 2">
    <name type="scientific">Cylindrotheca closterium</name>
    <dbReference type="NCBI Taxonomy" id="2856"/>
    <lineage>
        <taxon>Eukaryota</taxon>
        <taxon>Sar</taxon>
        <taxon>Stramenopiles</taxon>
        <taxon>Ochrophyta</taxon>
        <taxon>Bacillariophyta</taxon>
        <taxon>Bacillariophyceae</taxon>
        <taxon>Bacillariophycidae</taxon>
        <taxon>Bacillariales</taxon>
        <taxon>Bacillariaceae</taxon>
        <taxon>Cylindrotheca</taxon>
    </lineage>
</organism>
<accession>A0AAD2JGT6</accession>